<gene>
    <name evidence="9" type="ORF">FE782_19890</name>
</gene>
<dbReference type="Gene3D" id="1.10.3720.10">
    <property type="entry name" value="MetI-like"/>
    <property type="match status" value="1"/>
</dbReference>
<keyword evidence="2 7" id="KW-0813">Transport</keyword>
<keyword evidence="10" id="KW-1185">Reference proteome</keyword>
<dbReference type="Proteomes" id="UP000309676">
    <property type="component" value="Unassembled WGS sequence"/>
</dbReference>
<evidence type="ECO:0000256" key="2">
    <source>
        <dbReference type="ARBA" id="ARBA00022448"/>
    </source>
</evidence>
<feature type="transmembrane region" description="Helical" evidence="7">
    <location>
        <begin position="105"/>
        <end position="125"/>
    </location>
</feature>
<dbReference type="OrthoDB" id="9788108at2"/>
<keyword evidence="5 7" id="KW-1133">Transmembrane helix</keyword>
<dbReference type="GO" id="GO:0055085">
    <property type="term" value="P:transmembrane transport"/>
    <property type="evidence" value="ECO:0007669"/>
    <property type="project" value="InterPro"/>
</dbReference>
<organism evidence="9 10">
    <name type="scientific">Paenibacillus antri</name>
    <dbReference type="NCBI Taxonomy" id="2582848"/>
    <lineage>
        <taxon>Bacteria</taxon>
        <taxon>Bacillati</taxon>
        <taxon>Bacillota</taxon>
        <taxon>Bacilli</taxon>
        <taxon>Bacillales</taxon>
        <taxon>Paenibacillaceae</taxon>
        <taxon>Paenibacillus</taxon>
    </lineage>
</organism>
<feature type="transmembrane region" description="Helical" evidence="7">
    <location>
        <begin position="153"/>
        <end position="176"/>
    </location>
</feature>
<dbReference type="PROSITE" id="PS50928">
    <property type="entry name" value="ABC_TM1"/>
    <property type="match status" value="1"/>
</dbReference>
<keyword evidence="3" id="KW-1003">Cell membrane</keyword>
<evidence type="ECO:0000313" key="9">
    <source>
        <dbReference type="EMBL" id="TLS50625.1"/>
    </source>
</evidence>
<evidence type="ECO:0000256" key="7">
    <source>
        <dbReference type="RuleBase" id="RU363032"/>
    </source>
</evidence>
<dbReference type="RefSeq" id="WP_138195992.1">
    <property type="nucleotide sequence ID" value="NZ_VCIW01000014.1"/>
</dbReference>
<comment type="subcellular location">
    <subcellularLocation>
        <location evidence="1 7">Cell membrane</location>
        <topology evidence="1 7">Multi-pass membrane protein</topology>
    </subcellularLocation>
</comment>
<evidence type="ECO:0000256" key="5">
    <source>
        <dbReference type="ARBA" id="ARBA00022989"/>
    </source>
</evidence>
<keyword evidence="6 7" id="KW-0472">Membrane</keyword>
<reference evidence="9 10" key="1">
    <citation type="submission" date="2019-05" db="EMBL/GenBank/DDBJ databases">
        <authorList>
            <person name="Narsing Rao M.P."/>
            <person name="Li W.J."/>
        </authorList>
    </citation>
    <scope>NUCLEOTIDE SEQUENCE [LARGE SCALE GENOMIC DNA]</scope>
    <source>
        <strain evidence="9 10">SYSU_K30003</strain>
    </source>
</reference>
<comment type="similarity">
    <text evidence="7">Belongs to the binding-protein-dependent transport system permease family.</text>
</comment>
<dbReference type="SUPFAM" id="SSF161098">
    <property type="entry name" value="MetI-like"/>
    <property type="match status" value="1"/>
</dbReference>
<feature type="domain" description="ABC transmembrane type-1" evidence="8">
    <location>
        <begin position="68"/>
        <end position="280"/>
    </location>
</feature>
<evidence type="ECO:0000256" key="4">
    <source>
        <dbReference type="ARBA" id="ARBA00022692"/>
    </source>
</evidence>
<evidence type="ECO:0000256" key="6">
    <source>
        <dbReference type="ARBA" id="ARBA00023136"/>
    </source>
</evidence>
<sequence length="292" mass="32685">MSKRRSDAIWGFVFILPQFAGMLLFSLLPLVFVFVLSTMKWDGFGARQFIGLDNFAYMLTDTDLGIALKNTLWYSVLTVPSQIVIGLLVALALNRVAGKTFYRVVYFMPTVTGTVAVAIVFMWLLNPDFGIVNTYIKQLFGVAGPRWLTDPNYVIPSISLLSVWLGIGFNMVIFLAGLQGISRSYFEAAEIDGASRLQQFRSITLPLLSPTTFFVTIIAIINSFKVFDQILVMTGGGPGNASRVLVFHLYDYAFQDFSFGRSSASAVLMFLIILVLTLIQMRISRRWVHYEG</sequence>
<evidence type="ECO:0000259" key="8">
    <source>
        <dbReference type="PROSITE" id="PS50928"/>
    </source>
</evidence>
<comment type="caution">
    <text evidence="9">The sequence shown here is derived from an EMBL/GenBank/DDBJ whole genome shotgun (WGS) entry which is preliminary data.</text>
</comment>
<dbReference type="CDD" id="cd06261">
    <property type="entry name" value="TM_PBP2"/>
    <property type="match status" value="1"/>
</dbReference>
<dbReference type="EMBL" id="VCIW01000014">
    <property type="protein sequence ID" value="TLS50625.1"/>
    <property type="molecule type" value="Genomic_DNA"/>
</dbReference>
<protein>
    <submittedName>
        <fullName evidence="9">Sugar ABC transporter permease</fullName>
    </submittedName>
</protein>
<dbReference type="PANTHER" id="PTHR30193:SF37">
    <property type="entry name" value="INNER MEMBRANE ABC TRANSPORTER PERMEASE PROTEIN YCJO"/>
    <property type="match status" value="1"/>
</dbReference>
<dbReference type="Pfam" id="PF00528">
    <property type="entry name" value="BPD_transp_1"/>
    <property type="match status" value="1"/>
</dbReference>
<feature type="transmembrane region" description="Helical" evidence="7">
    <location>
        <begin position="12"/>
        <end position="36"/>
    </location>
</feature>
<feature type="transmembrane region" description="Helical" evidence="7">
    <location>
        <begin position="72"/>
        <end position="93"/>
    </location>
</feature>
<dbReference type="InterPro" id="IPR035906">
    <property type="entry name" value="MetI-like_sf"/>
</dbReference>
<dbReference type="GO" id="GO:0005886">
    <property type="term" value="C:plasma membrane"/>
    <property type="evidence" value="ECO:0007669"/>
    <property type="project" value="UniProtKB-SubCell"/>
</dbReference>
<proteinExistence type="inferred from homology"/>
<accession>A0A5R9GGT8</accession>
<feature type="transmembrane region" description="Helical" evidence="7">
    <location>
        <begin position="259"/>
        <end position="279"/>
    </location>
</feature>
<keyword evidence="4 7" id="KW-0812">Transmembrane</keyword>
<dbReference type="InterPro" id="IPR000515">
    <property type="entry name" value="MetI-like"/>
</dbReference>
<evidence type="ECO:0000256" key="3">
    <source>
        <dbReference type="ARBA" id="ARBA00022475"/>
    </source>
</evidence>
<evidence type="ECO:0000256" key="1">
    <source>
        <dbReference type="ARBA" id="ARBA00004651"/>
    </source>
</evidence>
<dbReference type="PANTHER" id="PTHR30193">
    <property type="entry name" value="ABC TRANSPORTER PERMEASE PROTEIN"/>
    <property type="match status" value="1"/>
</dbReference>
<feature type="transmembrane region" description="Helical" evidence="7">
    <location>
        <begin position="205"/>
        <end position="224"/>
    </location>
</feature>
<dbReference type="AlphaFoldDB" id="A0A5R9GGT8"/>
<name>A0A5R9GGT8_9BACL</name>
<evidence type="ECO:0000313" key="10">
    <source>
        <dbReference type="Proteomes" id="UP000309676"/>
    </source>
</evidence>
<dbReference type="InterPro" id="IPR051393">
    <property type="entry name" value="ABC_transporter_permease"/>
</dbReference>